<feature type="domain" description="C2H2-type" evidence="5">
    <location>
        <begin position="248"/>
        <end position="275"/>
    </location>
</feature>
<feature type="domain" description="C2H2-type" evidence="5">
    <location>
        <begin position="163"/>
        <end position="185"/>
    </location>
</feature>
<keyword evidence="3" id="KW-0862">Zinc</keyword>
<comment type="caution">
    <text evidence="6">The sequence shown here is derived from an EMBL/GenBank/DDBJ whole genome shotgun (WGS) entry which is preliminary data.</text>
</comment>
<feature type="compositionally biased region" description="Basic residues" evidence="4">
    <location>
        <begin position="463"/>
        <end position="472"/>
    </location>
</feature>
<evidence type="ECO:0000256" key="4">
    <source>
        <dbReference type="SAM" id="MobiDB-lite"/>
    </source>
</evidence>
<dbReference type="Pfam" id="PF02178">
    <property type="entry name" value="AT_hook"/>
    <property type="match status" value="5"/>
</dbReference>
<dbReference type="SUPFAM" id="SSF57667">
    <property type="entry name" value="beta-beta-alpha zinc fingers"/>
    <property type="match status" value="5"/>
</dbReference>
<protein>
    <recommendedName>
        <fullName evidence="5">C2H2-type domain-containing protein</fullName>
    </recommendedName>
</protein>
<dbReference type="Pfam" id="PF00096">
    <property type="entry name" value="zf-C2H2"/>
    <property type="match status" value="5"/>
</dbReference>
<feature type="compositionally biased region" description="Basic residues" evidence="4">
    <location>
        <begin position="503"/>
        <end position="512"/>
    </location>
</feature>
<gene>
    <name evidence="6" type="ORF">PR048_008408</name>
</gene>
<evidence type="ECO:0000313" key="7">
    <source>
        <dbReference type="Proteomes" id="UP001159363"/>
    </source>
</evidence>
<feature type="domain" description="C2H2-type" evidence="5">
    <location>
        <begin position="107"/>
        <end position="134"/>
    </location>
</feature>
<feature type="domain" description="C2H2-type" evidence="5">
    <location>
        <begin position="192"/>
        <end position="219"/>
    </location>
</feature>
<evidence type="ECO:0000313" key="6">
    <source>
        <dbReference type="EMBL" id="KAJ8888914.1"/>
    </source>
</evidence>
<sequence>MKMDSSCSEPITIYKLIKWPAHFLGSRILHTHSSSVKEVSTTELSQSPSQLFEIVQSGGSTIATSDLPENSAYLASKILERILERRALKQKKKKEMCCELVQTSVAQMCPYCQKSYSNPFHWRRHVNTHTGEVKYPCSLCGKVFLDKSTMLRHKKIHNGEKPWRCKMCNKCFHTLPSLRRHTSVHNPAGRPFECNICHKRFPDRSSQQKHIFIHTGLRPHVCSVCNKSFVHVGDLNCHMKIHADTKEFNCPHCKKEFAKLGNYQRHVKIHEGTMAYRCPVCHIDYNFRSSLTRHMLVHRQEKLRKSCIICRFCDARFLNRSALKRHLLHHFAEKVEQKYEVSVQSKNSDSKNDINERPLTYKEICFVRRNLKYCRVVHLDKLPKNDDQILLKNDDRREIIYSSSEAGQNQGVKNITLNCGSELLASGVSNESSKYGRYLAGHADQGSEIVTNKCDSVGTLRKKCRGRPRKLHPNSVAPSSHDSRKSAEQKGAVNMKSEVSAVGKRRRGRPRKVMNSCANKEVCGENNEMPCKSIELNSNDVSELKQTCSRSRINLSIAPNKLPEIQLTKNSDCIMKRKRGRPRKINKICSNRDKHEIESKDMNFDSREDDYKCTVEQKRKRGRPRKSKSERGAGLERYFVTLGKGVSKCTADEKRKRGRPRKVFCNESYQCQSIVKENREIVVDGKVNEKVMLDVGEESLHDETRKESGNFKTSNFKSADVGTENEQKCGIPYADLGEAVLLGENSQTSKIDEKMGKILQQRGGHKDWTCDAARLQKHNFSPEPTKNCSSVTVIPGSEKKLLKQRAKRKMPVFITHVNKATEEYNTGQSNKSNVFFRETEVEGCGQAKNCTVNEKEVTYVENTMEKVLLCNNEFQGSQQTKHFVTNMAEVTCIENKCKKTKPGQEKGCLLFQGGEEVTAEVQECGADVKVMKDIVCMQELRELQQSGDSAAILTDSVSVKAVLLDDWQSDNSCSSGTLEIVWENIDCGALQG</sequence>
<dbReference type="EMBL" id="JARBHB010000003">
    <property type="protein sequence ID" value="KAJ8888914.1"/>
    <property type="molecule type" value="Genomic_DNA"/>
</dbReference>
<feature type="region of interest" description="Disordered" evidence="4">
    <location>
        <begin position="463"/>
        <end position="512"/>
    </location>
</feature>
<feature type="domain" description="C2H2-type" evidence="5">
    <location>
        <begin position="220"/>
        <end position="247"/>
    </location>
</feature>
<dbReference type="InterPro" id="IPR013087">
    <property type="entry name" value="Znf_C2H2_type"/>
</dbReference>
<dbReference type="SMART" id="SM00384">
    <property type="entry name" value="AT_hook"/>
    <property type="match status" value="5"/>
</dbReference>
<keyword evidence="1" id="KW-0479">Metal-binding</keyword>
<evidence type="ECO:0000256" key="2">
    <source>
        <dbReference type="ARBA" id="ARBA00022737"/>
    </source>
</evidence>
<keyword evidence="7" id="KW-1185">Reference proteome</keyword>
<dbReference type="PRINTS" id="PR00929">
    <property type="entry name" value="ATHOOK"/>
</dbReference>
<dbReference type="PANTHER" id="PTHR23234">
    <property type="entry name" value="ZNF44 PROTEIN"/>
    <property type="match status" value="1"/>
</dbReference>
<proteinExistence type="predicted"/>
<accession>A0ABQ9HX23</accession>
<dbReference type="InterPro" id="IPR036236">
    <property type="entry name" value="Znf_C2H2_sf"/>
</dbReference>
<dbReference type="InterPro" id="IPR050758">
    <property type="entry name" value="Znf_C2H2-type"/>
</dbReference>
<feature type="domain" description="C2H2-type" evidence="5">
    <location>
        <begin position="276"/>
        <end position="303"/>
    </location>
</feature>
<reference evidence="6 7" key="1">
    <citation type="submission" date="2023-02" db="EMBL/GenBank/DDBJ databases">
        <title>LHISI_Scaffold_Assembly.</title>
        <authorList>
            <person name="Stuart O.P."/>
            <person name="Cleave R."/>
            <person name="Magrath M.J.L."/>
            <person name="Mikheyev A.S."/>
        </authorList>
    </citation>
    <scope>NUCLEOTIDE SEQUENCE [LARGE SCALE GENOMIC DNA]</scope>
    <source>
        <strain evidence="6">Daus_M_001</strain>
        <tissue evidence="6">Leg muscle</tissue>
    </source>
</reference>
<feature type="domain" description="C2H2-type" evidence="5">
    <location>
        <begin position="135"/>
        <end position="162"/>
    </location>
</feature>
<dbReference type="Proteomes" id="UP001159363">
    <property type="component" value="Chromosome 3"/>
</dbReference>
<keyword evidence="3" id="KW-0863">Zinc-finger</keyword>
<evidence type="ECO:0000256" key="1">
    <source>
        <dbReference type="ARBA" id="ARBA00022723"/>
    </source>
</evidence>
<name>A0ABQ9HX23_9NEOP</name>
<evidence type="ECO:0000259" key="5">
    <source>
        <dbReference type="PROSITE" id="PS50157"/>
    </source>
</evidence>
<dbReference type="PROSITE" id="PS00028">
    <property type="entry name" value="ZINC_FINGER_C2H2_1"/>
    <property type="match status" value="8"/>
</dbReference>
<feature type="domain" description="C2H2-type" evidence="5">
    <location>
        <begin position="308"/>
        <end position="335"/>
    </location>
</feature>
<dbReference type="PANTHER" id="PTHR23234:SF10">
    <property type="entry name" value="RIKEN CDNA 6720489N17 GENE-RELATED"/>
    <property type="match status" value="1"/>
</dbReference>
<dbReference type="InterPro" id="IPR017956">
    <property type="entry name" value="AT_hook_DNA-bd_motif"/>
</dbReference>
<keyword evidence="2" id="KW-0677">Repeat</keyword>
<organism evidence="6 7">
    <name type="scientific">Dryococelus australis</name>
    <dbReference type="NCBI Taxonomy" id="614101"/>
    <lineage>
        <taxon>Eukaryota</taxon>
        <taxon>Metazoa</taxon>
        <taxon>Ecdysozoa</taxon>
        <taxon>Arthropoda</taxon>
        <taxon>Hexapoda</taxon>
        <taxon>Insecta</taxon>
        <taxon>Pterygota</taxon>
        <taxon>Neoptera</taxon>
        <taxon>Polyneoptera</taxon>
        <taxon>Phasmatodea</taxon>
        <taxon>Verophasmatodea</taxon>
        <taxon>Anareolatae</taxon>
        <taxon>Phasmatidae</taxon>
        <taxon>Eurycanthinae</taxon>
        <taxon>Dryococelus</taxon>
    </lineage>
</organism>
<dbReference type="Gene3D" id="3.30.160.60">
    <property type="entry name" value="Classic Zinc Finger"/>
    <property type="match status" value="6"/>
</dbReference>
<dbReference type="SMART" id="SM00355">
    <property type="entry name" value="ZnF_C2H2"/>
    <property type="match status" value="8"/>
</dbReference>
<evidence type="ECO:0000256" key="3">
    <source>
        <dbReference type="PROSITE-ProRule" id="PRU00042"/>
    </source>
</evidence>
<dbReference type="PROSITE" id="PS50157">
    <property type="entry name" value="ZINC_FINGER_C2H2_2"/>
    <property type="match status" value="8"/>
</dbReference>